<evidence type="ECO:0000313" key="2">
    <source>
        <dbReference type="EMBL" id="QCW07622.1"/>
    </source>
</evidence>
<dbReference type="GeneID" id="65071114"/>
<feature type="domain" description="Tail spike" evidence="1">
    <location>
        <begin position="154"/>
        <end position="385"/>
    </location>
</feature>
<reference evidence="2 3" key="1">
    <citation type="submission" date="2019-04" db="EMBL/GenBank/DDBJ databases">
        <authorList>
            <person name="de Jong A."/>
        </authorList>
    </citation>
    <scope>NUCLEOTIDE SEQUENCE [LARGE SCALE GENOMIC DNA]</scope>
</reference>
<proteinExistence type="predicted"/>
<evidence type="ECO:0000259" key="1">
    <source>
        <dbReference type="Pfam" id="PF06605"/>
    </source>
</evidence>
<organism evidence="2 3">
    <name type="scientific">Lactococcus phage CHPC971</name>
    <dbReference type="NCBI Taxonomy" id="2575255"/>
    <lineage>
        <taxon>Viruses</taxon>
        <taxon>Duplodnaviria</taxon>
        <taxon>Heunggongvirae</taxon>
        <taxon>Uroviricota</taxon>
        <taxon>Caudoviricetes</taxon>
        <taxon>Fremauxvirus</taxon>
        <taxon>Fremauxvirus CHPC971</taxon>
    </lineage>
</organism>
<accession>A0A4Y5MX94</accession>
<dbReference type="RefSeq" id="YP_010082114.1">
    <property type="nucleotide sequence ID" value="NC_055027.1"/>
</dbReference>
<dbReference type="InterPro" id="IPR010572">
    <property type="entry name" value="Tail_dom"/>
</dbReference>
<dbReference type="Proteomes" id="UP000306022">
    <property type="component" value="Segment"/>
</dbReference>
<sequence>MFYITVKDRYMHKLGIISNDIPGAIHFKDDKQHEFLAEGAELFDLTIEKYANGILQENIGILSYGNILSFYDEYNVAHVYIIQHLIETRRTIKLQCSSLNLELIHEEVGKYSAPGKMSFFQYLNEMAILINSSMELNVNEVSDKLLTLTFDSQQTKLARLLSIVNSFDAECEMIPILTNQGLMDHIELNVYKANDGKTNSGVGRLRNDVLLTIGKDIQDITRDIDGTNLFNAVTVTGQNGETFTDINTSILNDNGVEEYYIRSGSSTAFAPISKMKYPATENEGNTDGWTRRDFQTQYTNQADLAAYAIRMLKSYAYPVITYNLSMTTGLNWDRYKLKVGDTIKISDMKFDDQGLVLSARVTEKVTSRANPNLNSVTLSNFVRRQVQTSNELQNLIKQEMPYNISILTDNGTVLKKAGDSTTLSVYMSKGQDIDTQIIPDKYIWSINGKNVPASGTLLVSYDTLKKDTNIITVQTIINDSVVAASQITISKIYDGVSPINLVIDSSNGYQFKNNIINTTFTAILYQNNTEIDRDGTEFAYIWTKTNADGTVDTAWNLAHQTSQKSITITNSDIWQRATFDCTAEPLN</sequence>
<protein>
    <submittedName>
        <fullName evidence="2">Capsid and scaffold protein</fullName>
    </submittedName>
</protein>
<keyword evidence="3" id="KW-1185">Reference proteome</keyword>
<name>A0A4Y5MX94_9CAUD</name>
<evidence type="ECO:0000313" key="3">
    <source>
        <dbReference type="Proteomes" id="UP000306022"/>
    </source>
</evidence>
<dbReference type="Pfam" id="PF06605">
    <property type="entry name" value="Prophage_tail"/>
    <property type="match status" value="1"/>
</dbReference>
<dbReference type="KEGG" id="vg:65071114"/>
<dbReference type="EMBL" id="MK779875">
    <property type="protein sequence ID" value="QCW07622.1"/>
    <property type="molecule type" value="Genomic_DNA"/>
</dbReference>